<keyword evidence="7 15" id="KW-1133">Transmembrane helix</keyword>
<feature type="transmembrane region" description="Helical" evidence="15">
    <location>
        <begin position="1441"/>
        <end position="1459"/>
    </location>
</feature>
<evidence type="ECO:0000259" key="17">
    <source>
        <dbReference type="SMART" id="SM00079"/>
    </source>
</evidence>
<dbReference type="GO" id="GO:0016020">
    <property type="term" value="C:membrane"/>
    <property type="evidence" value="ECO:0007669"/>
    <property type="project" value="UniProtKB-SubCell"/>
</dbReference>
<dbReference type="Gene3D" id="1.10.287.70">
    <property type="match status" value="2"/>
</dbReference>
<organism evidence="18 19">
    <name type="scientific">Heracleum sosnowskyi</name>
    <dbReference type="NCBI Taxonomy" id="360622"/>
    <lineage>
        <taxon>Eukaryota</taxon>
        <taxon>Viridiplantae</taxon>
        <taxon>Streptophyta</taxon>
        <taxon>Embryophyta</taxon>
        <taxon>Tracheophyta</taxon>
        <taxon>Spermatophyta</taxon>
        <taxon>Magnoliopsida</taxon>
        <taxon>eudicotyledons</taxon>
        <taxon>Gunneridae</taxon>
        <taxon>Pentapetalae</taxon>
        <taxon>asterids</taxon>
        <taxon>campanulids</taxon>
        <taxon>Apiales</taxon>
        <taxon>Apiaceae</taxon>
        <taxon>Apioideae</taxon>
        <taxon>apioid superclade</taxon>
        <taxon>Tordylieae</taxon>
        <taxon>Tordyliinae</taxon>
        <taxon>Heracleum</taxon>
    </lineage>
</organism>
<evidence type="ECO:0000256" key="7">
    <source>
        <dbReference type="ARBA" id="ARBA00022989"/>
    </source>
</evidence>
<feature type="chain" id="PRO_5041949570" description="Ionotropic glutamate receptor C-terminal domain-containing protein" evidence="16">
    <location>
        <begin position="23"/>
        <end position="1855"/>
    </location>
</feature>
<feature type="domain" description="Ionotropic glutamate receptor C-terminal" evidence="17">
    <location>
        <begin position="1314"/>
        <end position="1661"/>
    </location>
</feature>
<evidence type="ECO:0000256" key="6">
    <source>
        <dbReference type="ARBA" id="ARBA00022729"/>
    </source>
</evidence>
<feature type="domain" description="Ionotropic glutamate receptor C-terminal" evidence="17">
    <location>
        <begin position="456"/>
        <end position="803"/>
    </location>
</feature>
<dbReference type="PANTHER" id="PTHR34836">
    <property type="entry name" value="OS06G0188250 PROTEIN"/>
    <property type="match status" value="1"/>
</dbReference>
<dbReference type="SUPFAM" id="SSF53822">
    <property type="entry name" value="Periplasmic binding protein-like I"/>
    <property type="match status" value="2"/>
</dbReference>
<dbReference type="SUPFAM" id="SSF53850">
    <property type="entry name" value="Periplasmic binding protein-like II"/>
    <property type="match status" value="2"/>
</dbReference>
<comment type="caution">
    <text evidence="18">The sequence shown here is derived from an EMBL/GenBank/DDBJ whole genome shotgun (WGS) entry which is preliminary data.</text>
</comment>
<dbReference type="InterPro" id="IPR001320">
    <property type="entry name" value="Iontro_rcpt_C"/>
</dbReference>
<keyword evidence="6 16" id="KW-0732">Signal</keyword>
<keyword evidence="4" id="KW-0813">Transport</keyword>
<evidence type="ECO:0000256" key="16">
    <source>
        <dbReference type="SAM" id="SignalP"/>
    </source>
</evidence>
<evidence type="ECO:0000256" key="10">
    <source>
        <dbReference type="ARBA" id="ARBA00023170"/>
    </source>
</evidence>
<protein>
    <recommendedName>
        <fullName evidence="17">Ionotropic glutamate receptor C-terminal domain-containing protein</fullName>
    </recommendedName>
</protein>
<dbReference type="Proteomes" id="UP001237642">
    <property type="component" value="Unassembled WGS sequence"/>
</dbReference>
<feature type="transmembrane region" description="Helical" evidence="15">
    <location>
        <begin position="583"/>
        <end position="601"/>
    </location>
</feature>
<keyword evidence="19" id="KW-1185">Reference proteome</keyword>
<feature type="transmembrane region" description="Helical" evidence="15">
    <location>
        <begin position="1501"/>
        <end position="1519"/>
    </location>
</feature>
<sequence>MALLLLFVSLLALHVFLCTSQSQSNPHSKNTTFQVGVLLDLDSPTGGIGLSYLKMALSDFYALHSNYTTRLALHVEDPKGRVIDSAALALKLLNEERVDVIIGPQKSSQASFVLDLGDRAHVPVITFSATSPSLRRRSPYFIQTAQSDATQVGAIASIFKKFQWREAVVIFEDTDYGHGMIPYLANEFYDNDVRISYRSIIPLQPSEDFILKELYKMMNMQTRVYVVHMSRPLAARLFLKAQELGMMSEGYAWIVSSGIMDMISSLDSHVVQSMQGVLGVKPRIPESENLNSFSHRLERKLFQNSNVKKETDLSFIGLWAYDTLWALALAAERVGYSDSISKYSASNINSTNLFDFKISETGPKILQAILLTKFEGLSGEFSLVNGQVEPSSYQILNVVGGGVRQVGTWSPAHSLSRMLEKSGKTYQGAVNLQGVVWPGESTHVPRGWEIHVGGKKLKIGVPVKDGFTEFLSAERDLQTNTTKASGHYIDLFDSVIKALPYSVQYEYVPFLIGIDGSYNDFVHQVFLQKFDAAVGDITITTNRSRYVDFTMPISEGGVSMIVPITYEDSNNKWTFLKPLKKDLWLTSIAFFIFTGFAVWVLEHRINTAFRGPPSQHVGMICWFPLSTVVFAHREKIMSNFARFVVVVWIFVVLILSSTYTASLSSRLTVQRLRPSYTDVEELIKNGNYVGYQAGSFLPSLLKDLGFEESKMKPYRFADECSEALTKGSKQGGISAFFDVTPHTKLFVSNYCDKFMEVGPTYRTDGFAFVFRKGSPLVADVSRAIISVTEGTKISEIDPKCRDSKSSIGSNSVSLKSFEGLFAITGSVTATCLAVFLILYLYKNKLLLQRIIANSSSSTWSKVCAVCRHFDNKDLSSFPFSRSTHDSKIQLDNTSAFSHSTADLQLSSHVEEATRPIQVASEGANHEIIPPKLHDVNCTIAGSVSNGALKLLNEVRVDVIIGPQKSSQASFVIDLGDRAHVPVISFSATSPSLRRRTPYFIQTAQSDATQVGAIASIFKKFQWREAVVIFEDTDYGHGMIPYLANEFYDNDVRISYRSIIPLQPSEDFILKELYKMMNMQTRVYVVHMSRPLAARLFLKAQELRMMSEGYAWIVSSGIMDMISSLDSHVVQSMQGVLGVKPQIPESENLNSFSQRLERKLFQNSNVKKETDLSFIGLWAYDTLWALALAAERVGYSDSISKFNASNINSTNLFDFKISKTGPKILQAILLTKFEGLSGEFSLVNGQVEPSSYQILNVVGGGVRQVGTWSPAHSLSRMLEKSGKTYQGAVDLQGVVWPGESTHVPRGWEIHVGGKKLKIGVPFKDGFTEFLSAERDRQTNTTKPIGHYIDLFESVIKALPYLVQYEYVPFLIGSDGSYNDFVHQVFLQKFDAAVGDITITTNRSRYVDFTMPISEGGVSMIVPITYEDSNNKWTFLKPLKKDLWLTSIAFFIFTGFAVWVLEHRINTAFRGPPSQHVGMICWFPLSTVVFAHREKIMSNFARLVVVVWIFVVLILSSTYTASLSSRLTVQRLRPSYTDVEELIKNGKSVGYQEGSFIASLLKGLGFEESKMKSYRVADECSEALTKGSKEGGISAFFDVTPYSKIFVSKYCNKFMEVGPTYQTDGFAFVFRKGSPLVADVSRAIISVTEGKKMSEIDPICADPGGTGSNSVSLKSFKGLFAITGSVTATCLAVFLILYLYKNKLLLQRIIANSSSSTWSKVCAVCRHFDNKDLSSFPFSRSTHDSKIQLDNTSAFSHSTADLQLSSHVEEATRPIQVASEGANHEIIPPTADIPTSSHVDGATRPIQVASEGANHEIIPPTADIPTSSHVDGATRPIQVASEGANHETITPHPHEAV</sequence>
<feature type="transmembrane region" description="Helical" evidence="15">
    <location>
        <begin position="1676"/>
        <end position="1698"/>
    </location>
</feature>
<gene>
    <name evidence="18" type="ORF">POM88_053149</name>
</gene>
<dbReference type="InterPro" id="IPR044440">
    <property type="entry name" value="GABAb_receptor_plant_PBP1"/>
</dbReference>
<keyword evidence="10" id="KW-0675">Receptor</keyword>
<proteinExistence type="inferred from homology"/>
<evidence type="ECO:0000256" key="9">
    <source>
        <dbReference type="ARBA" id="ARBA00023136"/>
    </source>
</evidence>
<dbReference type="GO" id="GO:0015276">
    <property type="term" value="F:ligand-gated monoatomic ion channel activity"/>
    <property type="evidence" value="ECO:0007669"/>
    <property type="project" value="InterPro"/>
</dbReference>
<dbReference type="FunFam" id="1.10.287.70:FF:000037">
    <property type="entry name" value="Glutamate receptor"/>
    <property type="match status" value="2"/>
</dbReference>
<comment type="function">
    <text evidence="14">Glutamate-gated receptor that probably acts as a non-selective cation channel. May be involved in light-signal transduction and calcium homeostasis via the regulation of calcium influx into cells.</text>
</comment>
<dbReference type="InterPro" id="IPR019594">
    <property type="entry name" value="Glu/Gly-bd"/>
</dbReference>
<keyword evidence="8" id="KW-0406">Ion transport</keyword>
<evidence type="ECO:0000256" key="5">
    <source>
        <dbReference type="ARBA" id="ARBA00022692"/>
    </source>
</evidence>
<comment type="subcellular location">
    <subcellularLocation>
        <location evidence="1">Membrane</location>
        <topology evidence="1">Multi-pass membrane protein</topology>
    </subcellularLocation>
</comment>
<evidence type="ECO:0000313" key="19">
    <source>
        <dbReference type="Proteomes" id="UP001237642"/>
    </source>
</evidence>
<feature type="transmembrane region" description="Helical" evidence="15">
    <location>
        <begin position="640"/>
        <end position="661"/>
    </location>
</feature>
<dbReference type="EMBL" id="JAUIZM010000015">
    <property type="protein sequence ID" value="KAK1352718.1"/>
    <property type="molecule type" value="Genomic_DNA"/>
</dbReference>
<feature type="transmembrane region" description="Helical" evidence="15">
    <location>
        <begin position="819"/>
        <end position="841"/>
    </location>
</feature>
<dbReference type="InterPro" id="IPR028082">
    <property type="entry name" value="Peripla_BP_I"/>
</dbReference>
<reference evidence="18" key="1">
    <citation type="submission" date="2023-02" db="EMBL/GenBank/DDBJ databases">
        <title>Genome of toxic invasive species Heracleum sosnowskyi carries increased number of genes despite the absence of recent whole-genome duplications.</title>
        <authorList>
            <person name="Schelkunov M."/>
            <person name="Shtratnikova V."/>
            <person name="Makarenko M."/>
            <person name="Klepikova A."/>
            <person name="Omelchenko D."/>
            <person name="Novikova G."/>
            <person name="Obukhova E."/>
            <person name="Bogdanov V."/>
            <person name="Penin A."/>
            <person name="Logacheva M."/>
        </authorList>
    </citation>
    <scope>NUCLEOTIDE SEQUENCE</scope>
    <source>
        <strain evidence="18">Hsosn_3</strain>
        <tissue evidence="18">Leaf</tissue>
    </source>
</reference>
<comment type="similarity">
    <text evidence="2">Belongs to the glutamate-gated ion channel (TC 1.A.10.1) family.</text>
</comment>
<keyword evidence="12" id="KW-1071">Ligand-gated ion channel</keyword>
<dbReference type="InterPro" id="IPR015683">
    <property type="entry name" value="Ionotropic_Glu_rcpt"/>
</dbReference>
<accession>A0AAD8GQI5</accession>
<keyword evidence="9 15" id="KW-0472">Membrane</keyword>
<evidence type="ECO:0000256" key="12">
    <source>
        <dbReference type="ARBA" id="ARBA00023286"/>
    </source>
</evidence>
<evidence type="ECO:0000256" key="2">
    <source>
        <dbReference type="ARBA" id="ARBA00008685"/>
    </source>
</evidence>
<dbReference type="Pfam" id="PF00060">
    <property type="entry name" value="Lig_chan"/>
    <property type="match status" value="2"/>
</dbReference>
<dbReference type="CDD" id="cd13686">
    <property type="entry name" value="GluR_Plant"/>
    <property type="match status" value="2"/>
</dbReference>
<dbReference type="Gene3D" id="3.40.50.2300">
    <property type="match status" value="4"/>
</dbReference>
<dbReference type="Gene3D" id="3.40.190.10">
    <property type="entry name" value="Periplasmic binding protein-like II"/>
    <property type="match status" value="2"/>
</dbReference>
<dbReference type="FunFam" id="3.40.50.2300:FF:000081">
    <property type="entry name" value="Glutamate receptor"/>
    <property type="match status" value="2"/>
</dbReference>
<evidence type="ECO:0000256" key="13">
    <source>
        <dbReference type="ARBA" id="ARBA00023303"/>
    </source>
</evidence>
<comment type="subunit">
    <text evidence="3">May form heteromers.</text>
</comment>
<dbReference type="FunFam" id="3.40.190.10:FF:000103">
    <property type="entry name" value="Glutamate receptor"/>
    <property type="match status" value="2"/>
</dbReference>
<keyword evidence="13" id="KW-0407">Ion channel</keyword>
<name>A0AAD8GQI5_9APIA</name>
<dbReference type="SMART" id="SM00079">
    <property type="entry name" value="PBPe"/>
    <property type="match status" value="2"/>
</dbReference>
<keyword evidence="5 15" id="KW-0812">Transmembrane</keyword>
<evidence type="ECO:0000256" key="15">
    <source>
        <dbReference type="SAM" id="Phobius"/>
    </source>
</evidence>
<evidence type="ECO:0000256" key="3">
    <source>
        <dbReference type="ARBA" id="ARBA00011095"/>
    </source>
</evidence>
<evidence type="ECO:0000256" key="1">
    <source>
        <dbReference type="ARBA" id="ARBA00004141"/>
    </source>
</evidence>
<dbReference type="CDD" id="cd19990">
    <property type="entry name" value="PBP1_GABAb_receptor_plant"/>
    <property type="match status" value="2"/>
</dbReference>
<evidence type="ECO:0000256" key="8">
    <source>
        <dbReference type="ARBA" id="ARBA00023065"/>
    </source>
</evidence>
<evidence type="ECO:0000256" key="14">
    <source>
        <dbReference type="ARBA" id="ARBA00049638"/>
    </source>
</evidence>
<evidence type="ECO:0000256" key="11">
    <source>
        <dbReference type="ARBA" id="ARBA00023180"/>
    </source>
</evidence>
<evidence type="ECO:0000313" key="18">
    <source>
        <dbReference type="EMBL" id="KAK1352718.1"/>
    </source>
</evidence>
<feature type="signal peptide" evidence="16">
    <location>
        <begin position="1"/>
        <end position="22"/>
    </location>
</feature>
<keyword evidence="11" id="KW-0325">Glycoprotein</keyword>
<dbReference type="InterPro" id="IPR001828">
    <property type="entry name" value="ANF_lig-bd_rcpt"/>
</dbReference>
<dbReference type="PANTHER" id="PTHR34836:SF1">
    <property type="entry name" value="OS09G0428600 PROTEIN"/>
    <property type="match status" value="1"/>
</dbReference>
<reference evidence="18" key="2">
    <citation type="submission" date="2023-05" db="EMBL/GenBank/DDBJ databases">
        <authorList>
            <person name="Schelkunov M.I."/>
        </authorList>
    </citation>
    <scope>NUCLEOTIDE SEQUENCE</scope>
    <source>
        <strain evidence="18">Hsosn_3</strain>
        <tissue evidence="18">Leaf</tissue>
    </source>
</reference>
<dbReference type="Pfam" id="PF10613">
    <property type="entry name" value="Lig_chan-Glu_bd"/>
    <property type="match status" value="2"/>
</dbReference>
<evidence type="ECO:0000256" key="4">
    <source>
        <dbReference type="ARBA" id="ARBA00022448"/>
    </source>
</evidence>
<dbReference type="Pfam" id="PF01094">
    <property type="entry name" value="ANF_receptor"/>
    <property type="match status" value="2"/>
</dbReference>